<evidence type="ECO:0000313" key="1">
    <source>
        <dbReference type="EMBL" id="KAA6335039.1"/>
    </source>
</evidence>
<accession>A0A5J4RN13</accession>
<protein>
    <submittedName>
        <fullName evidence="1">Uncharacterized protein</fullName>
    </submittedName>
</protein>
<proteinExistence type="predicted"/>
<reference evidence="1" key="1">
    <citation type="submission" date="2019-03" db="EMBL/GenBank/DDBJ databases">
        <title>Single cell metagenomics reveals metabolic interactions within the superorganism composed of flagellate Streblomastix strix and complex community of Bacteroidetes bacteria on its surface.</title>
        <authorList>
            <person name="Treitli S.C."/>
            <person name="Kolisko M."/>
            <person name="Husnik F."/>
            <person name="Keeling P."/>
            <person name="Hampl V."/>
        </authorList>
    </citation>
    <scope>NUCLEOTIDE SEQUENCE</scope>
    <source>
        <strain evidence="1">STM</strain>
    </source>
</reference>
<dbReference type="AlphaFoldDB" id="A0A5J4RN13"/>
<comment type="caution">
    <text evidence="1">The sequence shown here is derived from an EMBL/GenBank/DDBJ whole genome shotgun (WGS) entry which is preliminary data.</text>
</comment>
<dbReference type="EMBL" id="SNRY01000935">
    <property type="protein sequence ID" value="KAA6335039.1"/>
    <property type="molecule type" value="Genomic_DNA"/>
</dbReference>
<sequence>MEKITIQHFVNKELNPRVENGKQKYPVYVQVITLRKNLRFKSNNNFFEYLSEDELKNELAQNILKEENKVIEYIVRDLIKKEKKNLVTSKNLSLFSQNLNDTIDNNFPKFLLQEHEETGKYVPDLLLSANYEDVKEIVNFLGNDSPIRAISENLYYCLDALQAIYKETNKGLFYVYDLFYGNKKETLEKLISCEIDFDHNETDKRISILQKLVAL</sequence>
<gene>
    <name evidence="1" type="ORF">EZS27_016702</name>
</gene>
<name>A0A5J4RN13_9ZZZZ</name>
<organism evidence="1">
    <name type="scientific">termite gut metagenome</name>
    <dbReference type="NCBI Taxonomy" id="433724"/>
    <lineage>
        <taxon>unclassified sequences</taxon>
        <taxon>metagenomes</taxon>
        <taxon>organismal metagenomes</taxon>
    </lineage>
</organism>